<dbReference type="AlphaFoldDB" id="A0A0M7B8G1"/>
<reference evidence="1 2" key="1">
    <citation type="submission" date="2015-09" db="EMBL/GenBank/DDBJ databases">
        <authorList>
            <person name="Jackson K.R."/>
            <person name="Lunt B.L."/>
            <person name="Fisher J.N.B."/>
            <person name="Gardner A.V."/>
            <person name="Bailey M.E."/>
            <person name="Deus L.M."/>
            <person name="Earl A.S."/>
            <person name="Gibby P.D."/>
            <person name="Hartmann K.A."/>
            <person name="Liu J.E."/>
            <person name="Manci A.M."/>
            <person name="Nielsen D.A."/>
            <person name="Solomon M.B."/>
            <person name="Breakwell D.P."/>
            <person name="Burnett S.H."/>
            <person name="Grose J.H."/>
        </authorList>
    </citation>
    <scope>NUCLEOTIDE SEQUENCE [LARGE SCALE GENOMIC DNA]</scope>
    <source>
        <strain evidence="1 2">CECT 7799</strain>
    </source>
</reference>
<gene>
    <name evidence="1" type="ORF">JSE7799_00809</name>
</gene>
<sequence>MLHVTDLSHAADTAVIAANEASRQILRRQGDDCVSARRVDFGFRRRRLFAARPDQLRSDLEELGFVVLPGGARTRAEGDLILTIQASPYAADFDRLDSAAARMAARAGWTSTGWSAAVREAV</sequence>
<organism evidence="1 2">
    <name type="scientific">Jannaschia seosinensis</name>
    <dbReference type="NCBI Taxonomy" id="313367"/>
    <lineage>
        <taxon>Bacteria</taxon>
        <taxon>Pseudomonadati</taxon>
        <taxon>Pseudomonadota</taxon>
        <taxon>Alphaproteobacteria</taxon>
        <taxon>Rhodobacterales</taxon>
        <taxon>Roseobacteraceae</taxon>
        <taxon>Jannaschia</taxon>
    </lineage>
</organism>
<dbReference type="RefSeq" id="WP_055662470.1">
    <property type="nucleotide sequence ID" value="NZ_CYPR01000046.1"/>
</dbReference>
<proteinExistence type="predicted"/>
<protein>
    <submittedName>
        <fullName evidence="1">Uncharacterized protein</fullName>
    </submittedName>
</protein>
<name>A0A0M7B8G1_9RHOB</name>
<dbReference type="Proteomes" id="UP000049455">
    <property type="component" value="Unassembled WGS sequence"/>
</dbReference>
<dbReference type="EMBL" id="CYPR01000046">
    <property type="protein sequence ID" value="CUH28435.1"/>
    <property type="molecule type" value="Genomic_DNA"/>
</dbReference>
<evidence type="ECO:0000313" key="2">
    <source>
        <dbReference type="Proteomes" id="UP000049455"/>
    </source>
</evidence>
<keyword evidence="2" id="KW-1185">Reference proteome</keyword>
<accession>A0A0M7B8G1</accession>
<evidence type="ECO:0000313" key="1">
    <source>
        <dbReference type="EMBL" id="CUH28435.1"/>
    </source>
</evidence>
<dbReference type="STRING" id="313367.JSE7799_00809"/>